<keyword evidence="2" id="KW-0812">Transmembrane</keyword>
<dbReference type="EMBL" id="CAEZYQ010000011">
    <property type="protein sequence ID" value="CAB4745229.1"/>
    <property type="molecule type" value="Genomic_DNA"/>
</dbReference>
<evidence type="ECO:0000256" key="2">
    <source>
        <dbReference type="SAM" id="Phobius"/>
    </source>
</evidence>
<gene>
    <name evidence="3" type="ORF">UFOPK2761_01610</name>
</gene>
<feature type="transmembrane region" description="Helical" evidence="2">
    <location>
        <begin position="35"/>
        <end position="59"/>
    </location>
</feature>
<feature type="region of interest" description="Disordered" evidence="1">
    <location>
        <begin position="90"/>
        <end position="109"/>
    </location>
</feature>
<feature type="compositionally biased region" description="Basic residues" evidence="1">
    <location>
        <begin position="91"/>
        <end position="109"/>
    </location>
</feature>
<evidence type="ECO:0000256" key="1">
    <source>
        <dbReference type="SAM" id="MobiDB-lite"/>
    </source>
</evidence>
<feature type="transmembrane region" description="Helical" evidence="2">
    <location>
        <begin position="71"/>
        <end position="90"/>
    </location>
</feature>
<proteinExistence type="predicted"/>
<dbReference type="AlphaFoldDB" id="A0A6J6TFZ8"/>
<name>A0A6J6TFZ8_9ZZZZ</name>
<sequence length="109" mass="11526">MTVSVTVSALLWALVGGAVVGLLGKWVGPGDHEEVPLWLTVLGGIAGVLVGTVLHALFFTTHPVGTDWWRHVWQIVTAVLVVGALAAVAGRPHHRTPRDRSGARSRRGA</sequence>
<evidence type="ECO:0000313" key="3">
    <source>
        <dbReference type="EMBL" id="CAB4745229.1"/>
    </source>
</evidence>
<keyword evidence="2" id="KW-1133">Transmembrane helix</keyword>
<feature type="transmembrane region" description="Helical" evidence="2">
    <location>
        <begin position="6"/>
        <end position="23"/>
    </location>
</feature>
<organism evidence="3">
    <name type="scientific">freshwater metagenome</name>
    <dbReference type="NCBI Taxonomy" id="449393"/>
    <lineage>
        <taxon>unclassified sequences</taxon>
        <taxon>metagenomes</taxon>
        <taxon>ecological metagenomes</taxon>
    </lineage>
</organism>
<protein>
    <submittedName>
        <fullName evidence="3">Unannotated protein</fullName>
    </submittedName>
</protein>
<reference evidence="3" key="1">
    <citation type="submission" date="2020-05" db="EMBL/GenBank/DDBJ databases">
        <authorList>
            <person name="Chiriac C."/>
            <person name="Salcher M."/>
            <person name="Ghai R."/>
            <person name="Kavagutti S V."/>
        </authorList>
    </citation>
    <scope>NUCLEOTIDE SEQUENCE</scope>
</reference>
<keyword evidence="2" id="KW-0472">Membrane</keyword>
<accession>A0A6J6TFZ8</accession>